<dbReference type="AlphaFoldDB" id="A0A2T6CCM4"/>
<dbReference type="InterPro" id="IPR021323">
    <property type="entry name" value="DUF2927"/>
</dbReference>
<organism evidence="1 2">
    <name type="scientific">Sulfitobacter mediterraneus</name>
    <dbReference type="NCBI Taxonomy" id="83219"/>
    <lineage>
        <taxon>Bacteria</taxon>
        <taxon>Pseudomonadati</taxon>
        <taxon>Pseudomonadota</taxon>
        <taxon>Alphaproteobacteria</taxon>
        <taxon>Rhodobacterales</taxon>
        <taxon>Roseobacteraceae</taxon>
        <taxon>Sulfitobacter</taxon>
    </lineage>
</organism>
<dbReference type="EMBL" id="QBKU01000008">
    <property type="protein sequence ID" value="PTX73266.1"/>
    <property type="molecule type" value="Genomic_DNA"/>
</dbReference>
<evidence type="ECO:0000313" key="1">
    <source>
        <dbReference type="EMBL" id="PTX73266.1"/>
    </source>
</evidence>
<name>A0A2T6CCM4_9RHOB</name>
<sequence>MATLLAARFRGKHLMAAGIFQRMTRIGGAGILSAALAACNLIAPVEPSLKPQARPAALPAPVVAKPTSQKSAMLRSYLNQVQTAQLTQGLLRRDGGGADTPFTADMLARNFEKIAFFNEYDGNFSGRGGQSPLRRWDTPVRMDVIFGAGVPPSQRNGDTYDVRRYASRLARITGHPISTSGSPNFLVIIASEDDRAEALVEAATRVRGITANSLRALRNMRRDTYCAVAAYAAGPDANTYTAAVAIIRAENPDLLRLSCIHEELAQGLGLANDSPAARPSIFNDDDEFALLTGHDELLLKMLYDNRLRPGMSATEAAPITRIIARELTGGPL</sequence>
<gene>
    <name evidence="1" type="ORF">C8N31_108175</name>
</gene>
<comment type="caution">
    <text evidence="1">The sequence shown here is derived from an EMBL/GenBank/DDBJ whole genome shotgun (WGS) entry which is preliminary data.</text>
</comment>
<accession>A0A2T6CCM4</accession>
<reference evidence="1 2" key="1">
    <citation type="submission" date="2018-04" db="EMBL/GenBank/DDBJ databases">
        <title>Genomic Encyclopedia of Archaeal and Bacterial Type Strains, Phase II (KMG-II): from individual species to whole genera.</title>
        <authorList>
            <person name="Goeker M."/>
        </authorList>
    </citation>
    <scope>NUCLEOTIDE SEQUENCE [LARGE SCALE GENOMIC DNA]</scope>
    <source>
        <strain evidence="1 2">DSM 12244</strain>
    </source>
</reference>
<dbReference type="Pfam" id="PF11150">
    <property type="entry name" value="DUF2927"/>
    <property type="match status" value="1"/>
</dbReference>
<dbReference type="Proteomes" id="UP000244092">
    <property type="component" value="Unassembled WGS sequence"/>
</dbReference>
<evidence type="ECO:0000313" key="2">
    <source>
        <dbReference type="Proteomes" id="UP000244092"/>
    </source>
</evidence>
<proteinExistence type="predicted"/>
<protein>
    <submittedName>
        <fullName evidence="1">Uncharacterized protein</fullName>
    </submittedName>
</protein>